<dbReference type="PANTHER" id="PTHR31694">
    <property type="entry name" value="DESICCATION-LIKE PROTEIN"/>
    <property type="match status" value="1"/>
</dbReference>
<comment type="caution">
    <text evidence="2">The sequence shown here is derived from an EMBL/GenBank/DDBJ whole genome shotgun (WGS) entry which is preliminary data.</text>
</comment>
<dbReference type="InterPro" id="IPR052965">
    <property type="entry name" value="Pigment-catalase-like"/>
</dbReference>
<dbReference type="EMBL" id="JAAMPC010000002">
    <property type="protein sequence ID" value="KAG2328620.1"/>
    <property type="molecule type" value="Genomic_DNA"/>
</dbReference>
<feature type="chain" id="PRO_5036472961" description="Desiccation-related protein PCC13-62" evidence="1">
    <location>
        <begin position="26"/>
        <end position="329"/>
    </location>
</feature>
<keyword evidence="3" id="KW-1185">Reference proteome</keyword>
<reference evidence="2 3" key="1">
    <citation type="submission" date="2020-02" db="EMBL/GenBank/DDBJ databases">
        <authorList>
            <person name="Ma Q."/>
            <person name="Huang Y."/>
            <person name="Song X."/>
            <person name="Pei D."/>
        </authorList>
    </citation>
    <scope>NUCLEOTIDE SEQUENCE [LARGE SCALE GENOMIC DNA]</scope>
    <source>
        <strain evidence="2">Sxm20200214</strain>
        <tissue evidence="2">Leaf</tissue>
    </source>
</reference>
<keyword evidence="1" id="KW-0732">Signal</keyword>
<proteinExistence type="predicted"/>
<dbReference type="Proteomes" id="UP000886595">
    <property type="component" value="Unassembled WGS sequence"/>
</dbReference>
<evidence type="ECO:0008006" key="4">
    <source>
        <dbReference type="Google" id="ProtNLM"/>
    </source>
</evidence>
<organism evidence="2 3">
    <name type="scientific">Brassica carinata</name>
    <name type="common">Ethiopian mustard</name>
    <name type="synonym">Abyssinian cabbage</name>
    <dbReference type="NCBI Taxonomy" id="52824"/>
    <lineage>
        <taxon>Eukaryota</taxon>
        <taxon>Viridiplantae</taxon>
        <taxon>Streptophyta</taxon>
        <taxon>Embryophyta</taxon>
        <taxon>Tracheophyta</taxon>
        <taxon>Spermatophyta</taxon>
        <taxon>Magnoliopsida</taxon>
        <taxon>eudicotyledons</taxon>
        <taxon>Gunneridae</taxon>
        <taxon>Pentapetalae</taxon>
        <taxon>rosids</taxon>
        <taxon>malvids</taxon>
        <taxon>Brassicales</taxon>
        <taxon>Brassicaceae</taxon>
        <taxon>Brassiceae</taxon>
        <taxon>Brassica</taxon>
    </lineage>
</organism>
<accession>A0A8X7WH05</accession>
<protein>
    <recommendedName>
        <fullName evidence="4">Desiccation-related protein PCC13-62</fullName>
    </recommendedName>
</protein>
<evidence type="ECO:0000313" key="3">
    <source>
        <dbReference type="Proteomes" id="UP000886595"/>
    </source>
</evidence>
<dbReference type="PANTHER" id="PTHR31694:SF12">
    <property type="entry name" value="DESICCATION-LIKE PROTEIN"/>
    <property type="match status" value="1"/>
</dbReference>
<sequence length="329" mass="36491">MRITEERRSSLVSILLLLFFFNTRHLQVMSCPLQTTNCTDQDRKLLEFPLNLEYLEAEFFLFGALGFGLDKVAPNLTMGGPKPIGAQIANLDRLTRDIVLQFAWQEVGHLRTVKGFARPLLDLSEKSFAKVMDYAFGRKFVPLFDPYANSYNYLIASYLVPYVGLTGYVGANPKLQCPASRKLFSDKNLKISKLYMFNVNYAKVLHLVAGLLGVESGQDAVIRTMLYARAKHIVHPYGVSVAAFTDRISDLKNKLGKMGVKDEGLVLPKAMGAEGQLAGNVLVGDKMSLAFDRTPEEILRIVYGSGNESVPGGFFPQVADGEIAKSYLD</sequence>
<dbReference type="OrthoDB" id="1001765at2759"/>
<evidence type="ECO:0000256" key="1">
    <source>
        <dbReference type="SAM" id="SignalP"/>
    </source>
</evidence>
<dbReference type="Pfam" id="PF13668">
    <property type="entry name" value="Ferritin_2"/>
    <property type="match status" value="1"/>
</dbReference>
<feature type="signal peptide" evidence="1">
    <location>
        <begin position="1"/>
        <end position="25"/>
    </location>
</feature>
<evidence type="ECO:0000313" key="2">
    <source>
        <dbReference type="EMBL" id="KAG2328620.1"/>
    </source>
</evidence>
<name>A0A8X7WH05_BRACI</name>
<dbReference type="AlphaFoldDB" id="A0A8X7WH05"/>
<gene>
    <name evidence="2" type="ORF">Bca52824_011348</name>
</gene>